<dbReference type="Proteomes" id="UP000000305">
    <property type="component" value="Unassembled WGS sequence"/>
</dbReference>
<reference evidence="7 8" key="1">
    <citation type="journal article" date="2011" name="Science">
        <title>The ecoresponsive genome of Daphnia pulex.</title>
        <authorList>
            <person name="Colbourne J.K."/>
            <person name="Pfrender M.E."/>
            <person name="Gilbert D."/>
            <person name="Thomas W.K."/>
            <person name="Tucker A."/>
            <person name="Oakley T.H."/>
            <person name="Tokishita S."/>
            <person name="Aerts A."/>
            <person name="Arnold G.J."/>
            <person name="Basu M.K."/>
            <person name="Bauer D.J."/>
            <person name="Caceres C.E."/>
            <person name="Carmel L."/>
            <person name="Casola C."/>
            <person name="Choi J.H."/>
            <person name="Detter J.C."/>
            <person name="Dong Q."/>
            <person name="Dusheyko S."/>
            <person name="Eads B.D."/>
            <person name="Frohlich T."/>
            <person name="Geiler-Samerotte K.A."/>
            <person name="Gerlach D."/>
            <person name="Hatcher P."/>
            <person name="Jogdeo S."/>
            <person name="Krijgsveld J."/>
            <person name="Kriventseva E.V."/>
            <person name="Kultz D."/>
            <person name="Laforsch C."/>
            <person name="Lindquist E."/>
            <person name="Lopez J."/>
            <person name="Manak J.R."/>
            <person name="Muller J."/>
            <person name="Pangilinan J."/>
            <person name="Patwardhan R.P."/>
            <person name="Pitluck S."/>
            <person name="Pritham E.J."/>
            <person name="Rechtsteiner A."/>
            <person name="Rho M."/>
            <person name="Rogozin I.B."/>
            <person name="Sakarya O."/>
            <person name="Salamov A."/>
            <person name="Schaack S."/>
            <person name="Shapiro H."/>
            <person name="Shiga Y."/>
            <person name="Skalitzky C."/>
            <person name="Smith Z."/>
            <person name="Souvorov A."/>
            <person name="Sung W."/>
            <person name="Tang Z."/>
            <person name="Tsuchiya D."/>
            <person name="Tu H."/>
            <person name="Vos H."/>
            <person name="Wang M."/>
            <person name="Wolf Y.I."/>
            <person name="Yamagata H."/>
            <person name="Yamada T."/>
            <person name="Ye Y."/>
            <person name="Shaw J.R."/>
            <person name="Andrews J."/>
            <person name="Crease T.J."/>
            <person name="Tang H."/>
            <person name="Lucas S.M."/>
            <person name="Robertson H.M."/>
            <person name="Bork P."/>
            <person name="Koonin E.V."/>
            <person name="Zdobnov E.M."/>
            <person name="Grigoriev I.V."/>
            <person name="Lynch M."/>
            <person name="Boore J.L."/>
        </authorList>
    </citation>
    <scope>NUCLEOTIDE SEQUENCE [LARGE SCALE GENOMIC DNA]</scope>
</reference>
<dbReference type="InterPro" id="IPR001254">
    <property type="entry name" value="Trypsin_dom"/>
</dbReference>
<dbReference type="InterPro" id="IPR033116">
    <property type="entry name" value="TRYPSIN_SER"/>
</dbReference>
<dbReference type="Pfam" id="PF00089">
    <property type="entry name" value="Trypsin"/>
    <property type="match status" value="1"/>
</dbReference>
<evidence type="ECO:0000313" key="8">
    <source>
        <dbReference type="Proteomes" id="UP000000305"/>
    </source>
</evidence>
<dbReference type="PROSITE" id="PS50240">
    <property type="entry name" value="TRYPSIN_DOM"/>
    <property type="match status" value="1"/>
</dbReference>
<feature type="domain" description="Peptidase S1" evidence="6">
    <location>
        <begin position="1"/>
        <end position="169"/>
    </location>
</feature>
<keyword evidence="4" id="KW-0720">Serine protease</keyword>
<dbReference type="EMBL" id="GL732538">
    <property type="protein sequence ID" value="EFX83051.1"/>
    <property type="molecule type" value="Genomic_DNA"/>
</dbReference>
<proteinExistence type="inferred from homology"/>
<comment type="similarity">
    <text evidence="1">Belongs to the peptidase S1 family.</text>
</comment>
<dbReference type="GO" id="GO:0004252">
    <property type="term" value="F:serine-type endopeptidase activity"/>
    <property type="evidence" value="ECO:0007669"/>
    <property type="project" value="InterPro"/>
</dbReference>
<evidence type="ECO:0000256" key="1">
    <source>
        <dbReference type="ARBA" id="ARBA00007664"/>
    </source>
</evidence>
<dbReference type="AlphaFoldDB" id="E9GC05"/>
<dbReference type="STRING" id="6669.E9GC05"/>
<dbReference type="OrthoDB" id="6355089at2759"/>
<dbReference type="PROSITE" id="PS00135">
    <property type="entry name" value="TRYPSIN_SER"/>
    <property type="match status" value="1"/>
</dbReference>
<protein>
    <recommendedName>
        <fullName evidence="6">Peptidase S1 domain-containing protein</fullName>
    </recommendedName>
</protein>
<evidence type="ECO:0000256" key="5">
    <source>
        <dbReference type="ARBA" id="ARBA00023157"/>
    </source>
</evidence>
<dbReference type="CDD" id="cd00190">
    <property type="entry name" value="Tryp_SPc"/>
    <property type="match status" value="1"/>
</dbReference>
<keyword evidence="8" id="KW-1185">Reference proteome</keyword>
<dbReference type="InParanoid" id="E9GC05"/>
<dbReference type="GO" id="GO:0045087">
    <property type="term" value="P:innate immune response"/>
    <property type="evidence" value="ECO:0000318"/>
    <property type="project" value="GO_Central"/>
</dbReference>
<dbReference type="OMA" id="CETAYES"/>
<dbReference type="HOGENOM" id="CLU_006842_13_2_1"/>
<dbReference type="InterPro" id="IPR001314">
    <property type="entry name" value="Peptidase_S1A"/>
</dbReference>
<keyword evidence="3" id="KW-0378">Hydrolase</keyword>
<evidence type="ECO:0000313" key="7">
    <source>
        <dbReference type="EMBL" id="EFX83051.1"/>
    </source>
</evidence>
<keyword evidence="2" id="KW-0645">Protease</keyword>
<dbReference type="PRINTS" id="PR00722">
    <property type="entry name" value="CHYMOTRYPSIN"/>
</dbReference>
<organism evidence="7 8">
    <name type="scientific">Daphnia pulex</name>
    <name type="common">Water flea</name>
    <dbReference type="NCBI Taxonomy" id="6669"/>
    <lineage>
        <taxon>Eukaryota</taxon>
        <taxon>Metazoa</taxon>
        <taxon>Ecdysozoa</taxon>
        <taxon>Arthropoda</taxon>
        <taxon>Crustacea</taxon>
        <taxon>Branchiopoda</taxon>
        <taxon>Diplostraca</taxon>
        <taxon>Cladocera</taxon>
        <taxon>Anomopoda</taxon>
        <taxon>Daphniidae</taxon>
        <taxon>Daphnia</taxon>
    </lineage>
</organism>
<evidence type="ECO:0000256" key="4">
    <source>
        <dbReference type="ARBA" id="ARBA00022825"/>
    </source>
</evidence>
<evidence type="ECO:0000259" key="6">
    <source>
        <dbReference type="PROSITE" id="PS50240"/>
    </source>
</evidence>
<evidence type="ECO:0000256" key="3">
    <source>
        <dbReference type="ARBA" id="ARBA00022801"/>
    </source>
</evidence>
<dbReference type="GO" id="GO:0005615">
    <property type="term" value="C:extracellular space"/>
    <property type="evidence" value="ECO:0000318"/>
    <property type="project" value="GO_Central"/>
</dbReference>
<dbReference type="InterPro" id="IPR043504">
    <property type="entry name" value="Peptidase_S1_PA_chymotrypsin"/>
</dbReference>
<dbReference type="SMART" id="SM00020">
    <property type="entry name" value="Tryp_SPc"/>
    <property type="match status" value="1"/>
</dbReference>
<dbReference type="InterPro" id="IPR050430">
    <property type="entry name" value="Peptidase_S1"/>
</dbReference>
<sequence>MSLRQSRFSVSVISRCLSARQLSSPSKTNDIAIIVLNASVLSIAPVNLVPRSSIQLSFVNKSAVVAGWGATEIGLGGTSPVLLKTTVKIYDNKNCTTNYEFGKPAKFVGSTMLCAFDIGKDACQGDSGGPILVNGFQVGITSFGNFCAMVPGVYTRMTAYLDWIASTMKSNPR</sequence>
<dbReference type="InterPro" id="IPR009003">
    <property type="entry name" value="Peptidase_S1_PA"/>
</dbReference>
<dbReference type="PANTHER" id="PTHR24276">
    <property type="entry name" value="POLYSERASE-RELATED"/>
    <property type="match status" value="1"/>
</dbReference>
<dbReference type="PhylomeDB" id="E9GC05"/>
<keyword evidence="5" id="KW-1015">Disulfide bond</keyword>
<dbReference type="PANTHER" id="PTHR24276:SF91">
    <property type="entry name" value="AT26814P-RELATED"/>
    <property type="match status" value="1"/>
</dbReference>
<dbReference type="eggNOG" id="KOG3627">
    <property type="taxonomic scope" value="Eukaryota"/>
</dbReference>
<evidence type="ECO:0000256" key="2">
    <source>
        <dbReference type="ARBA" id="ARBA00022670"/>
    </source>
</evidence>
<name>E9GC05_DAPPU</name>
<dbReference type="SUPFAM" id="SSF50494">
    <property type="entry name" value="Trypsin-like serine proteases"/>
    <property type="match status" value="1"/>
</dbReference>
<dbReference type="KEGG" id="dpx:DAPPUDRAFT_101027"/>
<dbReference type="GO" id="GO:0006508">
    <property type="term" value="P:proteolysis"/>
    <property type="evidence" value="ECO:0007669"/>
    <property type="project" value="UniProtKB-KW"/>
</dbReference>
<accession>E9GC05</accession>
<dbReference type="FunFam" id="2.40.10.10:FF:000036">
    <property type="entry name" value="Trypsin beta"/>
    <property type="match status" value="1"/>
</dbReference>
<gene>
    <name evidence="7" type="ORF">DAPPUDRAFT_101027</name>
</gene>
<dbReference type="Gene3D" id="2.40.10.10">
    <property type="entry name" value="Trypsin-like serine proteases"/>
    <property type="match status" value="1"/>
</dbReference>